<dbReference type="Proteomes" id="UP001597374">
    <property type="component" value="Unassembled WGS sequence"/>
</dbReference>
<reference evidence="2" key="1">
    <citation type="journal article" date="2019" name="Int. J. Syst. Evol. Microbiol.">
        <title>The Global Catalogue of Microorganisms (GCM) 10K type strain sequencing project: providing services to taxonomists for standard genome sequencing and annotation.</title>
        <authorList>
            <consortium name="The Broad Institute Genomics Platform"/>
            <consortium name="The Broad Institute Genome Sequencing Center for Infectious Disease"/>
            <person name="Wu L."/>
            <person name="Ma J."/>
        </authorList>
    </citation>
    <scope>NUCLEOTIDE SEQUENCE [LARGE SCALE GENOMIC DNA]</scope>
    <source>
        <strain evidence="2">CGMCC 4.1782</strain>
    </source>
</reference>
<name>A0ABW5CWG6_9BACT</name>
<proteinExistence type="predicted"/>
<gene>
    <name evidence="1" type="ORF">ACFSKP_08890</name>
</gene>
<dbReference type="EMBL" id="JBHUIM010000001">
    <property type="protein sequence ID" value="MFD2246369.1"/>
    <property type="molecule type" value="Genomic_DNA"/>
</dbReference>
<dbReference type="RefSeq" id="WP_250428084.1">
    <property type="nucleotide sequence ID" value="NZ_JALPRR010000001.1"/>
</dbReference>
<accession>A0ABW5CWG6</accession>
<sequence>MANKYTYQDWVNSTITTEEAYQYFEKGLIIDSDMLLISKDQESAYLRKIKGTLNFLKKGHLTVCKSSFVQEDAFNNYIYEIQEELDLINEENDEIAFETLNSPEFGKLSRDEVEKYLYTDWETIPGAAKGILESYNKAEGFTQFDYIIRANLLLWLKWQLKQLIDPNNEPSLDYVSRFNNIGDNKPLGVEFLNMDKQVSYKWQNKPKTELPELYQLLLANKLIHADSTLEQFISIFSAKPLKSINPVRWHDDNASELLYFIQQLEGSDGSLIEKGERANYQRLKKCFVKPDGEDFTENFRQAKQNLKSYGLAPAKQQIIDNIIKQFY</sequence>
<evidence type="ECO:0000313" key="1">
    <source>
        <dbReference type="EMBL" id="MFD2246369.1"/>
    </source>
</evidence>
<protein>
    <submittedName>
        <fullName evidence="1">Uncharacterized protein</fullName>
    </submittedName>
</protein>
<keyword evidence="2" id="KW-1185">Reference proteome</keyword>
<comment type="caution">
    <text evidence="1">The sequence shown here is derived from an EMBL/GenBank/DDBJ whole genome shotgun (WGS) entry which is preliminary data.</text>
</comment>
<evidence type="ECO:0000313" key="2">
    <source>
        <dbReference type="Proteomes" id="UP001597374"/>
    </source>
</evidence>
<organism evidence="1 2">
    <name type="scientific">Pontibacter ruber</name>
    <dbReference type="NCBI Taxonomy" id="1343895"/>
    <lineage>
        <taxon>Bacteria</taxon>
        <taxon>Pseudomonadati</taxon>
        <taxon>Bacteroidota</taxon>
        <taxon>Cytophagia</taxon>
        <taxon>Cytophagales</taxon>
        <taxon>Hymenobacteraceae</taxon>
        <taxon>Pontibacter</taxon>
    </lineage>
</organism>